<evidence type="ECO:0000256" key="2">
    <source>
        <dbReference type="ARBA" id="ARBA00006275"/>
    </source>
</evidence>
<reference evidence="9" key="1">
    <citation type="journal article" date="2019" name="Int. J. Syst. Evol. Microbiol.">
        <title>The Global Catalogue of Microorganisms (GCM) 10K type strain sequencing project: providing services to taxonomists for standard genome sequencing and annotation.</title>
        <authorList>
            <consortium name="The Broad Institute Genomics Platform"/>
            <consortium name="The Broad Institute Genome Sequencing Center for Infectious Disease"/>
            <person name="Wu L."/>
            <person name="Ma J."/>
        </authorList>
    </citation>
    <scope>NUCLEOTIDE SEQUENCE [LARGE SCALE GENOMIC DNA]</scope>
    <source>
        <strain evidence="9">KCTC 22814</strain>
    </source>
</reference>
<proteinExistence type="inferred from homology"/>
<evidence type="ECO:0000259" key="7">
    <source>
        <dbReference type="Pfam" id="PF14322"/>
    </source>
</evidence>
<comment type="caution">
    <text evidence="8">The sequence shown here is derived from an EMBL/GenBank/DDBJ whole genome shotgun (WGS) entry which is preliminary data.</text>
</comment>
<protein>
    <submittedName>
        <fullName evidence="8">RagB/SusD family nutrient uptake outer membrane protein</fullName>
    </submittedName>
</protein>
<sequence>MKFKYIKSLIAISVLSVASCDVERFPFDAIESGQSFGSVSDAGNWSNRLYVQMRGNVYGLLTYSQDVQADQLNATSDYGNRNGGPHRWSFLADDYTIRDVWQWQYNALTNINTMLAGFETITPANAEEEAELNLYKGEAHFARAFYYHNLVVRFGKMYDPNTATSDLGVPLVLIQDLDGNPARATVKEVYDQVLADIGEAKSKLQGVTGTAGSIRFTIDAVLALEARVKLYMQDWAGAKTAAETLINSGKYPLYSTADNVKNMWHRDLTGEDILNLAVSAPNELPNTNSIYLGYNAAQDFFVPDFIPSKWVVDSYADNDYRKNAYFLKDDLYILGSLRSGYWMVNKYPGNPSLFTSNVTNYAHKPKVFRIGESYLIAAEASFNAGNEADAIKHLNALRVSRGLSSVNLSGTALFDAIKLERTKELAFEGFRLDDLRRWKEGFTRRDPQTTEFIQTGPEFNTKSVTANDPKFTWGIPERDRTVNPNIVQNTGW</sequence>
<dbReference type="InterPro" id="IPR011990">
    <property type="entry name" value="TPR-like_helical_dom_sf"/>
</dbReference>
<evidence type="ECO:0000256" key="5">
    <source>
        <dbReference type="ARBA" id="ARBA00023237"/>
    </source>
</evidence>
<evidence type="ECO:0000256" key="1">
    <source>
        <dbReference type="ARBA" id="ARBA00004442"/>
    </source>
</evidence>
<feature type="domain" description="SusD-like N-terminal" evidence="7">
    <location>
        <begin position="85"/>
        <end position="230"/>
    </location>
</feature>
<dbReference type="Pfam" id="PF07980">
    <property type="entry name" value="SusD_RagB"/>
    <property type="match status" value="1"/>
</dbReference>
<keyword evidence="9" id="KW-1185">Reference proteome</keyword>
<evidence type="ECO:0000256" key="3">
    <source>
        <dbReference type="ARBA" id="ARBA00022729"/>
    </source>
</evidence>
<organism evidence="8 9">
    <name type="scientific">Sphingobacterium bambusae</name>
    <dbReference type="NCBI Taxonomy" id="662858"/>
    <lineage>
        <taxon>Bacteria</taxon>
        <taxon>Pseudomonadati</taxon>
        <taxon>Bacteroidota</taxon>
        <taxon>Sphingobacteriia</taxon>
        <taxon>Sphingobacteriales</taxon>
        <taxon>Sphingobacteriaceae</taxon>
        <taxon>Sphingobacterium</taxon>
    </lineage>
</organism>
<comment type="similarity">
    <text evidence="2">Belongs to the SusD family.</text>
</comment>
<accession>A0ABW6BBR7</accession>
<evidence type="ECO:0000313" key="8">
    <source>
        <dbReference type="EMBL" id="MFD2967005.1"/>
    </source>
</evidence>
<dbReference type="Pfam" id="PF14322">
    <property type="entry name" value="SusD-like_3"/>
    <property type="match status" value="1"/>
</dbReference>
<comment type="subcellular location">
    <subcellularLocation>
        <location evidence="1">Cell outer membrane</location>
    </subcellularLocation>
</comment>
<dbReference type="CDD" id="cd08977">
    <property type="entry name" value="SusD"/>
    <property type="match status" value="1"/>
</dbReference>
<keyword evidence="5" id="KW-0998">Cell outer membrane</keyword>
<evidence type="ECO:0000259" key="6">
    <source>
        <dbReference type="Pfam" id="PF07980"/>
    </source>
</evidence>
<dbReference type="EMBL" id="JBHUPB010000004">
    <property type="protein sequence ID" value="MFD2967005.1"/>
    <property type="molecule type" value="Genomic_DNA"/>
</dbReference>
<keyword evidence="4" id="KW-0472">Membrane</keyword>
<evidence type="ECO:0000256" key="4">
    <source>
        <dbReference type="ARBA" id="ARBA00023136"/>
    </source>
</evidence>
<feature type="domain" description="RagB/SusD" evidence="6">
    <location>
        <begin position="340"/>
        <end position="492"/>
    </location>
</feature>
<dbReference type="Proteomes" id="UP001597525">
    <property type="component" value="Unassembled WGS sequence"/>
</dbReference>
<dbReference type="SUPFAM" id="SSF48452">
    <property type="entry name" value="TPR-like"/>
    <property type="match status" value="1"/>
</dbReference>
<dbReference type="PROSITE" id="PS51257">
    <property type="entry name" value="PROKAR_LIPOPROTEIN"/>
    <property type="match status" value="1"/>
</dbReference>
<name>A0ABW6BBR7_9SPHI</name>
<gene>
    <name evidence="8" type="ORF">ACFS7Y_06385</name>
</gene>
<dbReference type="Gene3D" id="1.25.40.390">
    <property type="match status" value="1"/>
</dbReference>
<evidence type="ECO:0000313" key="9">
    <source>
        <dbReference type="Proteomes" id="UP001597525"/>
    </source>
</evidence>
<keyword evidence="3" id="KW-0732">Signal</keyword>
<dbReference type="InterPro" id="IPR033985">
    <property type="entry name" value="SusD-like_N"/>
</dbReference>
<dbReference type="InterPro" id="IPR012944">
    <property type="entry name" value="SusD_RagB_dom"/>
</dbReference>
<dbReference type="RefSeq" id="WP_320182702.1">
    <property type="nucleotide sequence ID" value="NZ_CP138332.1"/>
</dbReference>